<protein>
    <submittedName>
        <fullName evidence="1">Esterase YqiA</fullName>
    </submittedName>
</protein>
<dbReference type="PANTHER" id="PTHR35602:SF3">
    <property type="entry name" value="ESTERASE YQIA"/>
    <property type="match status" value="1"/>
</dbReference>
<dbReference type="Proteomes" id="UP001139646">
    <property type="component" value="Unassembled WGS sequence"/>
</dbReference>
<organism evidence="1 2">
    <name type="scientific">Colwellia maritima</name>
    <dbReference type="NCBI Taxonomy" id="2912588"/>
    <lineage>
        <taxon>Bacteria</taxon>
        <taxon>Pseudomonadati</taxon>
        <taxon>Pseudomonadota</taxon>
        <taxon>Gammaproteobacteria</taxon>
        <taxon>Alteromonadales</taxon>
        <taxon>Colwelliaceae</taxon>
        <taxon>Colwellia</taxon>
    </lineage>
</organism>
<dbReference type="SUPFAM" id="SSF53474">
    <property type="entry name" value="alpha/beta-Hydrolases"/>
    <property type="match status" value="1"/>
</dbReference>
<evidence type="ECO:0000313" key="1">
    <source>
        <dbReference type="EMBL" id="MCI2283202.1"/>
    </source>
</evidence>
<proteinExistence type="predicted"/>
<dbReference type="RefSeq" id="WP_242284455.1">
    <property type="nucleotide sequence ID" value="NZ_JAKKSL010000001.1"/>
</dbReference>
<keyword evidence="2" id="KW-1185">Reference proteome</keyword>
<dbReference type="InterPro" id="IPR008886">
    <property type="entry name" value="UPF0227/Esterase_YqiA"/>
</dbReference>
<sequence>MQKNILHIHGFNSSPQSLKAMLSRQYFEEHYPEINFVCPQLANSPNEAIAQLTQIIDAASNEDWYLIGSSLGGYFAHYLANKYLLRAVLINLTIKPYTLLETYIGEQKNTYTNTTYQVTAQHMIELKMIEQTAPTFDDEQKNNYLIMVQTGDEVLDYQEAVDKFQHCRLIVEQGGDHSFIGFDQKLPIMAEFFQLS</sequence>
<dbReference type="Pfam" id="PF05728">
    <property type="entry name" value="UPF0227"/>
    <property type="match status" value="1"/>
</dbReference>
<dbReference type="InterPro" id="IPR029058">
    <property type="entry name" value="AB_hydrolase_fold"/>
</dbReference>
<reference evidence="1" key="1">
    <citation type="submission" date="2022-01" db="EMBL/GenBank/DDBJ databases">
        <title>Colwellia maritima, isolated from seawater.</title>
        <authorList>
            <person name="Kristyanto S."/>
            <person name="Jung J."/>
            <person name="Jeon C.O."/>
        </authorList>
    </citation>
    <scope>NUCLEOTIDE SEQUENCE</scope>
    <source>
        <strain evidence="1">MSW7</strain>
    </source>
</reference>
<dbReference type="PANTHER" id="PTHR35602">
    <property type="entry name" value="ESTERASE YQIA-RELATED"/>
    <property type="match status" value="1"/>
</dbReference>
<dbReference type="Gene3D" id="3.40.50.1820">
    <property type="entry name" value="alpha/beta hydrolase"/>
    <property type="match status" value="1"/>
</dbReference>
<gene>
    <name evidence="1" type="ORF">L3081_07105</name>
</gene>
<comment type="caution">
    <text evidence="1">The sequence shown here is derived from an EMBL/GenBank/DDBJ whole genome shotgun (WGS) entry which is preliminary data.</text>
</comment>
<accession>A0ABS9X2D2</accession>
<dbReference type="EMBL" id="JAKKSL010000001">
    <property type="protein sequence ID" value="MCI2283202.1"/>
    <property type="molecule type" value="Genomic_DNA"/>
</dbReference>
<evidence type="ECO:0000313" key="2">
    <source>
        <dbReference type="Proteomes" id="UP001139646"/>
    </source>
</evidence>
<name>A0ABS9X2D2_9GAMM</name>